<accession>A0AAJ0HJ48</accession>
<organism evidence="2 3">
    <name type="scientific">Lasiosphaeria hispida</name>
    <dbReference type="NCBI Taxonomy" id="260671"/>
    <lineage>
        <taxon>Eukaryota</taxon>
        <taxon>Fungi</taxon>
        <taxon>Dikarya</taxon>
        <taxon>Ascomycota</taxon>
        <taxon>Pezizomycotina</taxon>
        <taxon>Sordariomycetes</taxon>
        <taxon>Sordariomycetidae</taxon>
        <taxon>Sordariales</taxon>
        <taxon>Lasiosphaeriaceae</taxon>
        <taxon>Lasiosphaeria</taxon>
    </lineage>
</organism>
<evidence type="ECO:0000256" key="1">
    <source>
        <dbReference type="SAM" id="MobiDB-lite"/>
    </source>
</evidence>
<protein>
    <submittedName>
        <fullName evidence="2">Uncharacterized protein</fullName>
    </submittedName>
</protein>
<reference evidence="2" key="1">
    <citation type="journal article" date="2023" name="Mol. Phylogenet. Evol.">
        <title>Genome-scale phylogeny and comparative genomics of the fungal order Sordariales.</title>
        <authorList>
            <person name="Hensen N."/>
            <person name="Bonometti L."/>
            <person name="Westerberg I."/>
            <person name="Brannstrom I.O."/>
            <person name="Guillou S."/>
            <person name="Cros-Aarteil S."/>
            <person name="Calhoun S."/>
            <person name="Haridas S."/>
            <person name="Kuo A."/>
            <person name="Mondo S."/>
            <person name="Pangilinan J."/>
            <person name="Riley R."/>
            <person name="LaButti K."/>
            <person name="Andreopoulos B."/>
            <person name="Lipzen A."/>
            <person name="Chen C."/>
            <person name="Yan M."/>
            <person name="Daum C."/>
            <person name="Ng V."/>
            <person name="Clum A."/>
            <person name="Steindorff A."/>
            <person name="Ohm R.A."/>
            <person name="Martin F."/>
            <person name="Silar P."/>
            <person name="Natvig D.O."/>
            <person name="Lalanne C."/>
            <person name="Gautier V."/>
            <person name="Ament-Velasquez S.L."/>
            <person name="Kruys A."/>
            <person name="Hutchinson M.I."/>
            <person name="Powell A.J."/>
            <person name="Barry K."/>
            <person name="Miller A.N."/>
            <person name="Grigoriev I.V."/>
            <person name="Debuchy R."/>
            <person name="Gladieux P."/>
            <person name="Hiltunen Thoren M."/>
            <person name="Johannesson H."/>
        </authorList>
    </citation>
    <scope>NUCLEOTIDE SEQUENCE</scope>
    <source>
        <strain evidence="2">CBS 955.72</strain>
    </source>
</reference>
<keyword evidence="3" id="KW-1185">Reference proteome</keyword>
<reference evidence="2" key="2">
    <citation type="submission" date="2023-06" db="EMBL/GenBank/DDBJ databases">
        <authorList>
            <consortium name="Lawrence Berkeley National Laboratory"/>
            <person name="Haridas S."/>
            <person name="Hensen N."/>
            <person name="Bonometti L."/>
            <person name="Westerberg I."/>
            <person name="Brannstrom I.O."/>
            <person name="Guillou S."/>
            <person name="Cros-Aarteil S."/>
            <person name="Calhoun S."/>
            <person name="Kuo A."/>
            <person name="Mondo S."/>
            <person name="Pangilinan J."/>
            <person name="Riley R."/>
            <person name="Labutti K."/>
            <person name="Andreopoulos B."/>
            <person name="Lipzen A."/>
            <person name="Chen C."/>
            <person name="Yanf M."/>
            <person name="Daum C."/>
            <person name="Ng V."/>
            <person name="Clum A."/>
            <person name="Steindorff A."/>
            <person name="Ohm R."/>
            <person name="Martin F."/>
            <person name="Silar P."/>
            <person name="Natvig D."/>
            <person name="Lalanne C."/>
            <person name="Gautier V."/>
            <person name="Ament-Velasquez S.L."/>
            <person name="Kruys A."/>
            <person name="Hutchinson M.I."/>
            <person name="Powell A.J."/>
            <person name="Barry K."/>
            <person name="Miller A.N."/>
            <person name="Grigoriev I.V."/>
            <person name="Debuchy R."/>
            <person name="Gladieux P."/>
            <person name="Thoren M.H."/>
            <person name="Johannesson H."/>
        </authorList>
    </citation>
    <scope>NUCLEOTIDE SEQUENCE</scope>
    <source>
        <strain evidence="2">CBS 955.72</strain>
    </source>
</reference>
<gene>
    <name evidence="2" type="ORF">B0T25DRAFT_208169</name>
</gene>
<dbReference type="AlphaFoldDB" id="A0AAJ0HJ48"/>
<feature type="region of interest" description="Disordered" evidence="1">
    <location>
        <begin position="61"/>
        <end position="85"/>
    </location>
</feature>
<proteinExistence type="predicted"/>
<comment type="caution">
    <text evidence="2">The sequence shown here is derived from an EMBL/GenBank/DDBJ whole genome shotgun (WGS) entry which is preliminary data.</text>
</comment>
<dbReference type="EMBL" id="JAUIQD010000004">
    <property type="protein sequence ID" value="KAK3353322.1"/>
    <property type="molecule type" value="Genomic_DNA"/>
</dbReference>
<name>A0AAJ0HJ48_9PEZI</name>
<sequence>MIVFEGKVHISSWYDGSVLPNTWRIGVSDNNGWTADELYLRVASRGLRAINSRWERMRRTKASISAGVRQTPCSRPSSKRVQKGELEPARGMMSRLF</sequence>
<evidence type="ECO:0000313" key="2">
    <source>
        <dbReference type="EMBL" id="KAK3353322.1"/>
    </source>
</evidence>
<dbReference type="Proteomes" id="UP001275084">
    <property type="component" value="Unassembled WGS sequence"/>
</dbReference>
<evidence type="ECO:0000313" key="3">
    <source>
        <dbReference type="Proteomes" id="UP001275084"/>
    </source>
</evidence>